<keyword evidence="6" id="KW-0732">Signal</keyword>
<organism evidence="10 11">
    <name type="scientific">Asticcacaulis biprosthecium C19</name>
    <dbReference type="NCBI Taxonomy" id="715226"/>
    <lineage>
        <taxon>Bacteria</taxon>
        <taxon>Pseudomonadati</taxon>
        <taxon>Pseudomonadota</taxon>
        <taxon>Alphaproteobacteria</taxon>
        <taxon>Caulobacterales</taxon>
        <taxon>Caulobacteraceae</taxon>
        <taxon>Asticcacaulis</taxon>
    </lineage>
</organism>
<comment type="similarity">
    <text evidence="2">Belongs to the glycosyl hydrolase 2 family.</text>
</comment>
<evidence type="ECO:0000259" key="8">
    <source>
        <dbReference type="Pfam" id="PF02836"/>
    </source>
</evidence>
<evidence type="ECO:0000259" key="9">
    <source>
        <dbReference type="Pfam" id="PF02837"/>
    </source>
</evidence>
<dbReference type="InterPro" id="IPR006101">
    <property type="entry name" value="Glyco_hydro_2"/>
</dbReference>
<dbReference type="Proteomes" id="UP000006512">
    <property type="component" value="Unassembled WGS sequence"/>
</dbReference>
<feature type="domain" description="Glycosyl hydrolases family 2 sugar binding" evidence="9">
    <location>
        <begin position="57"/>
        <end position="187"/>
    </location>
</feature>
<evidence type="ECO:0000259" key="7">
    <source>
        <dbReference type="Pfam" id="PF00703"/>
    </source>
</evidence>
<dbReference type="Gene3D" id="2.70.98.10">
    <property type="match status" value="1"/>
</dbReference>
<dbReference type="InterPro" id="IPR006102">
    <property type="entry name" value="Ig-like_GH2"/>
</dbReference>
<evidence type="ECO:0000256" key="6">
    <source>
        <dbReference type="SAM" id="SignalP"/>
    </source>
</evidence>
<dbReference type="HOGENOM" id="CLU_007798_0_0_5"/>
<comment type="catalytic activity">
    <reaction evidence="1">
        <text>Hydrolysis of terminal non-reducing beta-D-galactose residues in beta-D-galactosides.</text>
        <dbReference type="EC" id="3.2.1.23"/>
    </reaction>
</comment>
<dbReference type="InterPro" id="IPR036156">
    <property type="entry name" value="Beta-gal/glucu_dom_sf"/>
</dbReference>
<dbReference type="RefSeq" id="WP_006273286.1">
    <property type="nucleotide sequence ID" value="NZ_GL883078.1"/>
</dbReference>
<dbReference type="SUPFAM" id="SSF49785">
    <property type="entry name" value="Galactose-binding domain-like"/>
    <property type="match status" value="1"/>
</dbReference>
<keyword evidence="4" id="KW-0378">Hydrolase</keyword>
<sequence length="1020" mass="111672">MDLNRCFRALAAACLLVFVPAAIQAAPQTERVYLSGKGPKDAVAWEFSVTEGRRAGEKTTIPVPSVWEQHGFGTYNYGNEGEAREHGHYKRRFTAPAEWKGKRVRLVFEGVMTDATVRINGVSAGPVHQGAFYRFSYDVTPHLKLGEDNLIEVDVAKESSNTATNKAERHADYWVFGGIFRPVWLEVSPVEAIRHVALDGRADGSLSADIQFDGAREATRVEGQVLTKDGKAVGAPVSLQLPAGGSGRVQWSTQIEAPRLWTAETPNLYDLRLTLYKGDETLHTTTQRFGFRTFEVRAGESLFLNGQRILLKGVNRHSFRPQTARALNPEDSYDDVRLVKSMNMNAIRMSHYPPDPALLEAADELGLYVLNELSGWQAAHDTVNGRLLVREMVERDVNHPSILFWDNGNEGGWNRDLDGEFALYDPQKRRVLHPWELHDDIDTKHYSNWDDLTKRLASTNLLMPTEVLHALYDGGAGAGLDDYWTAISTSPRGAGMFHWVFADEGIARSDRGGAIDNFSTFAPDGLVGPNHEKEGSYHTIRSLWSPIQIMTPPMYDGTLAVTNHYDFTALSQVRFEWQTVRFPGPADKGTAPNVIAHGAVNGPDIAAHPTSAVHLDLPGNWRSADAVMVTAIGPDNQPVWTWSWPVATPALPAVTAGGTPTVTASTDDIRLAVGAVSASFDPTTGLLRQVSRDGKILALSNGPRLVFARPRTAEPTWLDLEPRALAHALAAPQMADIIEVDPALDKNDSYAGFKLEITADGQSWKTLYDSTRRAYDGNRYSFAPQMVSAIRFSPPTSDSGRTVPIKTVRLGFEADRFPAPAGPAVITTGTANGEAWLEARGGGLDTLRWTLRGDGSLKLDYTYTLNGAFLYHGVTFDHPEDRIASVRSLGRGPYRVWQNRLRGPELGVREAARSVDKPGAAVYPEFQGYFAGLRWARFKTDAGAWTVNSASDDVYLRIGTPQLGHINTSPDFPAGDISFMAAIPAMGSKFVTPENTGPASQPAQASGTYSGSLVFTFTGP</sequence>
<dbReference type="PANTHER" id="PTHR46323:SF2">
    <property type="entry name" value="BETA-GALACTOSIDASE"/>
    <property type="match status" value="1"/>
</dbReference>
<feature type="domain" description="Glycoside hydrolase family 2 catalytic" evidence="8">
    <location>
        <begin position="296"/>
        <end position="419"/>
    </location>
</feature>
<feature type="chain" id="PRO_5003314289" description="beta-galactosidase" evidence="6">
    <location>
        <begin position="26"/>
        <end position="1020"/>
    </location>
</feature>
<dbReference type="GO" id="GO:0005990">
    <property type="term" value="P:lactose catabolic process"/>
    <property type="evidence" value="ECO:0007669"/>
    <property type="project" value="TreeGrafter"/>
</dbReference>
<dbReference type="Gene3D" id="2.60.40.10">
    <property type="entry name" value="Immunoglobulins"/>
    <property type="match status" value="1"/>
</dbReference>
<dbReference type="SUPFAM" id="SSF51445">
    <property type="entry name" value="(Trans)glycosidases"/>
    <property type="match status" value="1"/>
</dbReference>
<dbReference type="SUPFAM" id="SSF74650">
    <property type="entry name" value="Galactose mutarotase-like"/>
    <property type="match status" value="1"/>
</dbReference>
<dbReference type="Pfam" id="PF00703">
    <property type="entry name" value="Glyco_hydro_2"/>
    <property type="match status" value="1"/>
</dbReference>
<dbReference type="InterPro" id="IPR017853">
    <property type="entry name" value="GH"/>
</dbReference>
<dbReference type="InterPro" id="IPR011013">
    <property type="entry name" value="Gal_mutarotase_sf_dom"/>
</dbReference>
<dbReference type="EC" id="3.2.1.23" evidence="3"/>
<keyword evidence="11" id="KW-1185">Reference proteome</keyword>
<evidence type="ECO:0000256" key="2">
    <source>
        <dbReference type="ARBA" id="ARBA00007401"/>
    </source>
</evidence>
<dbReference type="AlphaFoldDB" id="F4QP40"/>
<feature type="domain" description="Glycoside hydrolase family 2 immunoglobulin-like beta-sandwich" evidence="7">
    <location>
        <begin position="202"/>
        <end position="292"/>
    </location>
</feature>
<dbReference type="PANTHER" id="PTHR46323">
    <property type="entry name" value="BETA-GALACTOSIDASE"/>
    <property type="match status" value="1"/>
</dbReference>
<evidence type="ECO:0000313" key="11">
    <source>
        <dbReference type="Proteomes" id="UP000006512"/>
    </source>
</evidence>
<dbReference type="Gene3D" id="2.60.120.260">
    <property type="entry name" value="Galactose-binding domain-like"/>
    <property type="match status" value="1"/>
</dbReference>
<dbReference type="Pfam" id="PF02836">
    <property type="entry name" value="Glyco_hydro_2_C"/>
    <property type="match status" value="1"/>
</dbReference>
<evidence type="ECO:0000256" key="4">
    <source>
        <dbReference type="ARBA" id="ARBA00022801"/>
    </source>
</evidence>
<evidence type="ECO:0000313" key="10">
    <source>
        <dbReference type="EMBL" id="EGF91098.1"/>
    </source>
</evidence>
<dbReference type="InterPro" id="IPR006103">
    <property type="entry name" value="Glyco_hydro_2_cat"/>
</dbReference>
<dbReference type="eggNOG" id="COG3250">
    <property type="taxonomic scope" value="Bacteria"/>
</dbReference>
<dbReference type="InterPro" id="IPR008979">
    <property type="entry name" value="Galactose-bd-like_sf"/>
</dbReference>
<name>F4QP40_9CAUL</name>
<dbReference type="InterPro" id="IPR014718">
    <property type="entry name" value="GH-type_carb-bd"/>
</dbReference>
<keyword evidence="5" id="KW-0326">Glycosidase</keyword>
<dbReference type="InterPro" id="IPR050347">
    <property type="entry name" value="Bact_Beta-galactosidase"/>
</dbReference>
<dbReference type="PRINTS" id="PR00132">
    <property type="entry name" value="GLHYDRLASE2"/>
</dbReference>
<reference evidence="11" key="1">
    <citation type="submission" date="2011-03" db="EMBL/GenBank/DDBJ databases">
        <title>Draft genome sequence of Brevundimonas diminuta.</title>
        <authorList>
            <person name="Brown P.J.B."/>
            <person name="Buechlein A."/>
            <person name="Hemmerich C."/>
            <person name="Brun Y.V."/>
        </authorList>
    </citation>
    <scope>NUCLEOTIDE SEQUENCE [LARGE SCALE GENOMIC DNA]</scope>
    <source>
        <strain evidence="11">C19</strain>
    </source>
</reference>
<evidence type="ECO:0000256" key="3">
    <source>
        <dbReference type="ARBA" id="ARBA00012756"/>
    </source>
</evidence>
<feature type="signal peptide" evidence="6">
    <location>
        <begin position="1"/>
        <end position="25"/>
    </location>
</feature>
<dbReference type="OrthoDB" id="7578670at2"/>
<dbReference type="EMBL" id="GL883078">
    <property type="protein sequence ID" value="EGF91098.1"/>
    <property type="molecule type" value="Genomic_DNA"/>
</dbReference>
<dbReference type="STRING" id="715226.ABI_25120"/>
<dbReference type="Gene3D" id="3.20.20.80">
    <property type="entry name" value="Glycosidases"/>
    <property type="match status" value="1"/>
</dbReference>
<dbReference type="SUPFAM" id="SSF49303">
    <property type="entry name" value="beta-Galactosidase/glucuronidase domain"/>
    <property type="match status" value="2"/>
</dbReference>
<gene>
    <name evidence="10" type="ORF">ABI_25120</name>
</gene>
<evidence type="ECO:0000256" key="1">
    <source>
        <dbReference type="ARBA" id="ARBA00001412"/>
    </source>
</evidence>
<dbReference type="InterPro" id="IPR006104">
    <property type="entry name" value="Glyco_hydro_2_N"/>
</dbReference>
<dbReference type="GO" id="GO:0004565">
    <property type="term" value="F:beta-galactosidase activity"/>
    <property type="evidence" value="ECO:0007669"/>
    <property type="project" value="UniProtKB-EC"/>
</dbReference>
<dbReference type="Pfam" id="PF02837">
    <property type="entry name" value="Glyco_hydro_2_N"/>
    <property type="match status" value="1"/>
</dbReference>
<proteinExistence type="inferred from homology"/>
<protein>
    <recommendedName>
        <fullName evidence="3">beta-galactosidase</fullName>
        <ecNumber evidence="3">3.2.1.23</ecNumber>
    </recommendedName>
</protein>
<evidence type="ECO:0000256" key="5">
    <source>
        <dbReference type="ARBA" id="ARBA00023295"/>
    </source>
</evidence>
<dbReference type="GO" id="GO:0030246">
    <property type="term" value="F:carbohydrate binding"/>
    <property type="evidence" value="ECO:0007669"/>
    <property type="project" value="InterPro"/>
</dbReference>
<dbReference type="InterPro" id="IPR013783">
    <property type="entry name" value="Ig-like_fold"/>
</dbReference>
<dbReference type="GO" id="GO:0009341">
    <property type="term" value="C:beta-galactosidase complex"/>
    <property type="evidence" value="ECO:0007669"/>
    <property type="project" value="TreeGrafter"/>
</dbReference>
<accession>F4QP40</accession>